<evidence type="ECO:0000313" key="3">
    <source>
        <dbReference type="Proteomes" id="UP000637628"/>
    </source>
</evidence>
<organism evidence="2 3">
    <name type="scientific">Paractinoplanes durhamensis</name>
    <dbReference type="NCBI Taxonomy" id="113563"/>
    <lineage>
        <taxon>Bacteria</taxon>
        <taxon>Bacillati</taxon>
        <taxon>Actinomycetota</taxon>
        <taxon>Actinomycetes</taxon>
        <taxon>Micromonosporales</taxon>
        <taxon>Micromonosporaceae</taxon>
        <taxon>Paractinoplanes</taxon>
    </lineage>
</organism>
<dbReference type="Proteomes" id="UP000637628">
    <property type="component" value="Unassembled WGS sequence"/>
</dbReference>
<protein>
    <recommendedName>
        <fullName evidence="4">Tat pathway signal sequence domain protein</fullName>
    </recommendedName>
</protein>
<evidence type="ECO:0008006" key="4">
    <source>
        <dbReference type="Google" id="ProtNLM"/>
    </source>
</evidence>
<dbReference type="EMBL" id="BOML01000030">
    <property type="protein sequence ID" value="GIE02157.1"/>
    <property type="molecule type" value="Genomic_DNA"/>
</dbReference>
<name>A0ABQ3YX39_9ACTN</name>
<accession>A0ABQ3YX39</accession>
<feature type="chain" id="PRO_5046180818" description="Tat pathway signal sequence domain protein" evidence="1">
    <location>
        <begin position="27"/>
        <end position="466"/>
    </location>
</feature>
<keyword evidence="3" id="KW-1185">Reference proteome</keyword>
<keyword evidence="1" id="KW-0732">Signal</keyword>
<reference evidence="2 3" key="1">
    <citation type="submission" date="2021-01" db="EMBL/GenBank/DDBJ databases">
        <title>Whole genome shotgun sequence of Actinoplanes durhamensis NBRC 14914.</title>
        <authorList>
            <person name="Komaki H."/>
            <person name="Tamura T."/>
        </authorList>
    </citation>
    <scope>NUCLEOTIDE SEQUENCE [LARGE SCALE GENOMIC DNA]</scope>
    <source>
        <strain evidence="2 3">NBRC 14914</strain>
    </source>
</reference>
<dbReference type="RefSeq" id="WP_203727926.1">
    <property type="nucleotide sequence ID" value="NZ_BAAATX010000001.1"/>
</dbReference>
<gene>
    <name evidence="2" type="ORF">Adu01nite_35070</name>
</gene>
<evidence type="ECO:0000256" key="1">
    <source>
        <dbReference type="SAM" id="SignalP"/>
    </source>
</evidence>
<comment type="caution">
    <text evidence="2">The sequence shown here is derived from an EMBL/GenBank/DDBJ whole genome shotgun (WGS) entry which is preliminary data.</text>
</comment>
<proteinExistence type="predicted"/>
<dbReference type="Pfam" id="PF15892">
    <property type="entry name" value="BNR_4"/>
    <property type="match status" value="1"/>
</dbReference>
<evidence type="ECO:0000313" key="2">
    <source>
        <dbReference type="EMBL" id="GIE02157.1"/>
    </source>
</evidence>
<sequence>MKLKRLGLAAVMIVVAAAGWGAPATAAAPAVTLISNTVVDPAALYFESYQGLVNNESFQQSGILSYAGYQYASWYTANRSVVVGRRALPGGTWQTLTLPHQLTANDSHNVISLGISTADGRLHVAMDTHDTVIFYAKSEAGLVSAPAGHAWVAGAFGSIQRTLDGAELGTITYPRFLAAPGGVLQLSYRTGVSGNGTEELAEYDVAGGWTKLGRWQSAAGTYGVSTTRNLYPHGFTYDRAGRLHAAFTWREGGTGVLCSGGGLSNHDTDYVYSDDRGRTWHNDAGAVVARTGGTPQLALDSPGIVVDPLDVDHALMNDESQDVDSAGNPHVAISYVPGRYLSCVSSYASQRAAYARLFHLYRDAAGVWRKAEVPEPLGSTNRSQLMFDSHDNLYVVMPYGRIVSASAASGWTDWTVRFDGTALNAFGEVLIDRSRIEGEDVLSVLYQQRSSGTTPSALKVADFRLS</sequence>
<feature type="signal peptide" evidence="1">
    <location>
        <begin position="1"/>
        <end position="26"/>
    </location>
</feature>